<evidence type="ECO:0000313" key="3">
    <source>
        <dbReference type="Proteomes" id="UP001595379"/>
    </source>
</evidence>
<organism evidence="2 3">
    <name type="scientific">Hyphobacterium vulgare</name>
    <dbReference type="NCBI Taxonomy" id="1736751"/>
    <lineage>
        <taxon>Bacteria</taxon>
        <taxon>Pseudomonadati</taxon>
        <taxon>Pseudomonadota</taxon>
        <taxon>Alphaproteobacteria</taxon>
        <taxon>Maricaulales</taxon>
        <taxon>Maricaulaceae</taxon>
        <taxon>Hyphobacterium</taxon>
    </lineage>
</organism>
<accession>A0ABV6ZXC4</accession>
<evidence type="ECO:0000256" key="1">
    <source>
        <dbReference type="SAM" id="MobiDB-lite"/>
    </source>
</evidence>
<sequence>MKEGLNRPPGYAGLMEMMTQAMAIDLNRHVATGTLAQSTIDRQSPRTPPPAPSRGRVSASCPMPTQHFRRISASTARYLRDSLS</sequence>
<protein>
    <submittedName>
        <fullName evidence="2">Uncharacterized protein</fullName>
    </submittedName>
</protein>
<reference evidence="3" key="1">
    <citation type="journal article" date="2019" name="Int. J. Syst. Evol. Microbiol.">
        <title>The Global Catalogue of Microorganisms (GCM) 10K type strain sequencing project: providing services to taxonomists for standard genome sequencing and annotation.</title>
        <authorList>
            <consortium name="The Broad Institute Genomics Platform"/>
            <consortium name="The Broad Institute Genome Sequencing Center for Infectious Disease"/>
            <person name="Wu L."/>
            <person name="Ma J."/>
        </authorList>
    </citation>
    <scope>NUCLEOTIDE SEQUENCE [LARGE SCALE GENOMIC DNA]</scope>
    <source>
        <strain evidence="3">KCTC 52487</strain>
    </source>
</reference>
<dbReference type="EMBL" id="JBHRSV010000015">
    <property type="protein sequence ID" value="MFC2926047.1"/>
    <property type="molecule type" value="Genomic_DNA"/>
</dbReference>
<feature type="region of interest" description="Disordered" evidence="1">
    <location>
        <begin position="34"/>
        <end position="62"/>
    </location>
</feature>
<proteinExistence type="predicted"/>
<gene>
    <name evidence="2" type="ORF">ACFOOR_08005</name>
</gene>
<name>A0ABV6ZXC4_9PROT</name>
<evidence type="ECO:0000313" key="2">
    <source>
        <dbReference type="EMBL" id="MFC2926047.1"/>
    </source>
</evidence>
<comment type="caution">
    <text evidence="2">The sequence shown here is derived from an EMBL/GenBank/DDBJ whole genome shotgun (WGS) entry which is preliminary data.</text>
</comment>
<dbReference type="Proteomes" id="UP001595379">
    <property type="component" value="Unassembled WGS sequence"/>
</dbReference>
<dbReference type="RefSeq" id="WP_343165602.1">
    <property type="nucleotide sequence ID" value="NZ_JBHRSV010000015.1"/>
</dbReference>
<keyword evidence="3" id="KW-1185">Reference proteome</keyword>